<dbReference type="RefSeq" id="WP_188370967.1">
    <property type="nucleotide sequence ID" value="NZ_BMFH01000002.1"/>
</dbReference>
<dbReference type="Proteomes" id="UP000625780">
    <property type="component" value="Unassembled WGS sequence"/>
</dbReference>
<dbReference type="SMART" id="SM00421">
    <property type="entry name" value="HTH_LUXR"/>
    <property type="match status" value="1"/>
</dbReference>
<dbReference type="InterPro" id="IPR016032">
    <property type="entry name" value="Sig_transdc_resp-reg_C-effctor"/>
</dbReference>
<keyword evidence="1" id="KW-0175">Coiled coil</keyword>
<evidence type="ECO:0000256" key="2">
    <source>
        <dbReference type="SAM" id="Phobius"/>
    </source>
</evidence>
<organism evidence="4 5">
    <name type="scientific">Muriicola marianensis</name>
    <dbReference type="NCBI Taxonomy" id="1324801"/>
    <lineage>
        <taxon>Bacteria</taxon>
        <taxon>Pseudomonadati</taxon>
        <taxon>Bacteroidota</taxon>
        <taxon>Flavobacteriia</taxon>
        <taxon>Flavobacteriales</taxon>
        <taxon>Flavobacteriaceae</taxon>
        <taxon>Muriicola</taxon>
    </lineage>
</organism>
<keyword evidence="2" id="KW-0472">Membrane</keyword>
<dbReference type="InterPro" id="IPR000792">
    <property type="entry name" value="Tscrpt_reg_LuxR_C"/>
</dbReference>
<dbReference type="InterPro" id="IPR011110">
    <property type="entry name" value="Reg_prop"/>
</dbReference>
<dbReference type="InterPro" id="IPR013783">
    <property type="entry name" value="Ig-like_fold"/>
</dbReference>
<dbReference type="Pfam" id="PF07495">
    <property type="entry name" value="Y_Y_Y"/>
    <property type="match status" value="1"/>
</dbReference>
<proteinExistence type="predicted"/>
<sequence>MQNWSEQNIPVISIPQGSIQTAVFKAFQLRLTLLIILISFGITCTAQGIPPLQNFTPAQYGGENQNWDVAQDAGKILYIANSQGLLEFNGAHWSLYPLPNESIVRSVRVFDEKIYTGGFREFGFWERNAIGHLEYTSLSNSIREKILPDEEFWNILKLDRLLVFHSLNRIYTFDLDEQTLNWVETDSSLPGIFTIGQTVYFQRPGEGLFSIENGIATLKFNTPVFREDEVVNMFELDGDVLVLTRQNGFYAIRGEVIEPWGLDMDRELSGMSIYSAIALRGGGFALGTISEGLILLDREGRFQYQVDQSKGLQNNTVLSLYEDQEGNLWLGLDNGLSVLNLRSAYRVYQDNSGFIGSVYAVSEKDGYLYMGTNQGLYYLEYEKDRDFRLVPGTEGQVWSLDLIGDTLFCGHHTGTYTIEAGRAKKVVGIGGTWGVKALPGRTDLLLQGNYTGLYVLEGNNGTWELRNRIDNFSNSSRFFEVYKGEIFVNHEYKGLFRMKVDDDYREVSNLEADTLHRGANSGLISYRDQLLFAFRDGVFSLDGASRGFKKDTVLSSVLEEGGYVSGKLDSDREGKELWIFTQKDISKVSPGNLNSSPVIRSVPLMAADRGNINGYENIYGPDAEGRYIAGSNNGFISFDTDRLPKRKFEVGIQKVAVSAYARGTWIDFLSEPGTEGRYSDRENNLEIYFYAPVYSALIKPRFQYRLSGLYEEWSEWTEEKKVSFNNLPHGTYLFEVRAKVGNDISTNTATYSFVIDRPWYATGLAMVSYLLIALFGAIVIHRTYRRYYRNRQQEIIDVNKKEMELQRMRNEKEIANLKNRQLEEEFRNKSNELAASTMSLIKKNELLTRVKEQLLASEKQGSASVNQIVKIIDKSIDQNDDWEMFLEAFNNADHKFLKKLKNKHPNLSPNDIKLCAYLRLNLSSKEIAPLLNISTRSVEIKRYRLRKKMNLEHDSNLTEYIIAL</sequence>
<dbReference type="SUPFAM" id="SSF63829">
    <property type="entry name" value="Calcium-dependent phosphotriesterase"/>
    <property type="match status" value="1"/>
</dbReference>
<protein>
    <recommendedName>
        <fullName evidence="3">HTH luxR-type domain-containing protein</fullName>
    </recommendedName>
</protein>
<accession>A0ABQ1R2W9</accession>
<dbReference type="EMBL" id="BMFH01000002">
    <property type="protein sequence ID" value="GGD56221.1"/>
    <property type="molecule type" value="Genomic_DNA"/>
</dbReference>
<evidence type="ECO:0000256" key="1">
    <source>
        <dbReference type="SAM" id="Coils"/>
    </source>
</evidence>
<evidence type="ECO:0000259" key="3">
    <source>
        <dbReference type="SMART" id="SM00421"/>
    </source>
</evidence>
<name>A0ABQ1R2W9_9FLAO</name>
<evidence type="ECO:0000313" key="5">
    <source>
        <dbReference type="Proteomes" id="UP000625780"/>
    </source>
</evidence>
<dbReference type="InterPro" id="IPR011123">
    <property type="entry name" value="Y_Y_Y"/>
</dbReference>
<keyword evidence="5" id="KW-1185">Reference proteome</keyword>
<feature type="coiled-coil region" evidence="1">
    <location>
        <begin position="791"/>
        <end position="832"/>
    </location>
</feature>
<keyword evidence="2" id="KW-0812">Transmembrane</keyword>
<feature type="transmembrane region" description="Helical" evidence="2">
    <location>
        <begin position="31"/>
        <end position="49"/>
    </location>
</feature>
<dbReference type="InterPro" id="IPR036388">
    <property type="entry name" value="WH-like_DNA-bd_sf"/>
</dbReference>
<dbReference type="Gene3D" id="2.60.40.10">
    <property type="entry name" value="Immunoglobulins"/>
    <property type="match status" value="1"/>
</dbReference>
<dbReference type="Gene3D" id="2.130.10.10">
    <property type="entry name" value="YVTN repeat-like/Quinoprotein amine dehydrogenase"/>
    <property type="match status" value="2"/>
</dbReference>
<keyword evidence="2" id="KW-1133">Transmembrane helix</keyword>
<feature type="transmembrane region" description="Helical" evidence="2">
    <location>
        <begin position="759"/>
        <end position="780"/>
    </location>
</feature>
<reference evidence="5" key="1">
    <citation type="journal article" date="2019" name="Int. J. Syst. Evol. Microbiol.">
        <title>The Global Catalogue of Microorganisms (GCM) 10K type strain sequencing project: providing services to taxonomists for standard genome sequencing and annotation.</title>
        <authorList>
            <consortium name="The Broad Institute Genomics Platform"/>
            <consortium name="The Broad Institute Genome Sequencing Center for Infectious Disease"/>
            <person name="Wu L."/>
            <person name="Ma J."/>
        </authorList>
    </citation>
    <scope>NUCLEOTIDE SEQUENCE [LARGE SCALE GENOMIC DNA]</scope>
    <source>
        <strain evidence="5">CGMCC 1.12606</strain>
    </source>
</reference>
<dbReference type="Gene3D" id="1.10.10.10">
    <property type="entry name" value="Winged helix-like DNA-binding domain superfamily/Winged helix DNA-binding domain"/>
    <property type="match status" value="1"/>
</dbReference>
<dbReference type="Pfam" id="PF00196">
    <property type="entry name" value="GerE"/>
    <property type="match status" value="1"/>
</dbReference>
<evidence type="ECO:0000313" key="4">
    <source>
        <dbReference type="EMBL" id="GGD56221.1"/>
    </source>
</evidence>
<dbReference type="Pfam" id="PF07494">
    <property type="entry name" value="Reg_prop"/>
    <property type="match status" value="1"/>
</dbReference>
<feature type="domain" description="HTH luxR-type" evidence="3">
    <location>
        <begin position="904"/>
        <end position="961"/>
    </location>
</feature>
<dbReference type="SUPFAM" id="SSF46894">
    <property type="entry name" value="C-terminal effector domain of the bipartite response regulators"/>
    <property type="match status" value="1"/>
</dbReference>
<comment type="caution">
    <text evidence="4">The sequence shown here is derived from an EMBL/GenBank/DDBJ whole genome shotgun (WGS) entry which is preliminary data.</text>
</comment>
<gene>
    <name evidence="4" type="ORF">GCM10011361_23490</name>
</gene>
<dbReference type="InterPro" id="IPR015943">
    <property type="entry name" value="WD40/YVTN_repeat-like_dom_sf"/>
</dbReference>